<organism evidence="9 10">
    <name type="scientific">Sellimonas caecigallum</name>
    <dbReference type="NCBI Taxonomy" id="2592333"/>
    <lineage>
        <taxon>Bacteria</taxon>
        <taxon>Bacillati</taxon>
        <taxon>Bacillota</taxon>
        <taxon>Clostridia</taxon>
        <taxon>Lachnospirales</taxon>
        <taxon>Lachnospiraceae</taxon>
        <taxon>Sellimonas</taxon>
    </lineage>
</organism>
<dbReference type="InterPro" id="IPR020449">
    <property type="entry name" value="Tscrpt_reg_AraC-type_HTH"/>
</dbReference>
<evidence type="ECO:0000259" key="7">
    <source>
        <dbReference type="PROSITE" id="PS01124"/>
    </source>
</evidence>
<evidence type="ECO:0000256" key="5">
    <source>
        <dbReference type="ARBA" id="ARBA00024867"/>
    </source>
</evidence>
<feature type="domain" description="Response regulatory" evidence="8">
    <location>
        <begin position="57"/>
        <end position="173"/>
    </location>
</feature>
<reference evidence="9 10" key="1">
    <citation type="journal article" date="2020" name="New Microbes New Infect">
        <title>Sellimonas caecigallum sp. nov., description and genome sequence of a new member of the Sellimonas genus isolated from the cecum of feral chicken.</title>
        <authorList>
            <person name="Wongkuna S."/>
            <person name="Ghimire S."/>
            <person name="Antony L."/>
            <person name="Chankhamhaengdecha S."/>
            <person name="Janvilisri T."/>
            <person name="Scaria J."/>
        </authorList>
    </citation>
    <scope>NUCLEOTIDE SEQUENCE [LARGE SCALE GENOMIC DNA]</scope>
    <source>
        <strain evidence="9 10">SW451</strain>
    </source>
</reference>
<dbReference type="InterPro" id="IPR018060">
    <property type="entry name" value="HTH_AraC"/>
</dbReference>
<dbReference type="SUPFAM" id="SSF46689">
    <property type="entry name" value="Homeodomain-like"/>
    <property type="match status" value="1"/>
</dbReference>
<sequence>MFCFLIFFTLFRNYFVSYFRGCIFRTYFMHLIFRYDIIRFVLRRARDAKEEISFMKRIMIIDDEFIFRQGLKYMMDWEACGYSIVGEACNGAEGLKIFLKLHPDIILCDVVMPGVDGIEFVKMIRKYNGPPVVMLSNFDEFDKVREAFQYGASDYLLKNRVTKEMILECLDRLIPEKKRSICLQSEKTFGILARTILDGYGQDNFDAFQSYVRQSLPKRNYQMILFFSPQPDFQNEEDLQMFLQENRNCPPALSCFTTQNHAIVLFSCSEVVTKRQNDILMEMLVSRTRHTSCVVSIPFSDLVLFKEKAEKLLDLCGYSILYENQLCFYEEELSEKEGELPSFPNEQYVYYAEHGKWKEACDLLLEYMDKLKNSTKMDPFRFKKFVEYTFYSSLKNARQFAKDSIAISRIELKLFKQLDCILTYSQFCEAVTSAYGELSVVCGEKNVADDVSESLQNYLEDHYMEQITLYDVADYLHMNYSYLSAYISNRTGKHFSEHLNDTRIRHSKKLLADTAFSISHISECIGYADQSYFGRVFKKQVGMTPLQYRNKMQRKDL</sequence>
<evidence type="ECO:0000256" key="2">
    <source>
        <dbReference type="ARBA" id="ARBA00023015"/>
    </source>
</evidence>
<gene>
    <name evidence="9" type="ORF">FLB61_08395</name>
</gene>
<dbReference type="SUPFAM" id="SSF52172">
    <property type="entry name" value="CheY-like"/>
    <property type="match status" value="1"/>
</dbReference>
<dbReference type="PANTHER" id="PTHR43280">
    <property type="entry name" value="ARAC-FAMILY TRANSCRIPTIONAL REGULATOR"/>
    <property type="match status" value="1"/>
</dbReference>
<dbReference type="PRINTS" id="PR00032">
    <property type="entry name" value="HTHARAC"/>
</dbReference>
<comment type="function">
    <text evidence="5">May play the central regulatory role in sporulation. It may be an element of the effector pathway responsible for the activation of sporulation genes in response to nutritional stress. Spo0A may act in concert with spo0H (a sigma factor) to control the expression of some genes that are critical to the sporulation process.</text>
</comment>
<keyword evidence="10" id="KW-1185">Reference proteome</keyword>
<evidence type="ECO:0000313" key="9">
    <source>
        <dbReference type="EMBL" id="MBY0759104.1"/>
    </source>
</evidence>
<accession>A0ABS7L8A8</accession>
<dbReference type="Pfam" id="PF12833">
    <property type="entry name" value="HTH_18"/>
    <property type="match status" value="1"/>
</dbReference>
<evidence type="ECO:0000256" key="4">
    <source>
        <dbReference type="ARBA" id="ARBA00023163"/>
    </source>
</evidence>
<feature type="domain" description="HTH araC/xylS-type" evidence="7">
    <location>
        <begin position="453"/>
        <end position="551"/>
    </location>
</feature>
<dbReference type="EMBL" id="VIRV01000010">
    <property type="protein sequence ID" value="MBY0759104.1"/>
    <property type="molecule type" value="Genomic_DNA"/>
</dbReference>
<keyword evidence="2" id="KW-0805">Transcription regulation</keyword>
<dbReference type="Gene3D" id="1.10.10.60">
    <property type="entry name" value="Homeodomain-like"/>
    <property type="match status" value="2"/>
</dbReference>
<dbReference type="SMART" id="SM00448">
    <property type="entry name" value="REC"/>
    <property type="match status" value="1"/>
</dbReference>
<dbReference type="InterPro" id="IPR011006">
    <property type="entry name" value="CheY-like_superfamily"/>
</dbReference>
<keyword evidence="4" id="KW-0804">Transcription</keyword>
<evidence type="ECO:0000256" key="1">
    <source>
        <dbReference type="ARBA" id="ARBA00018672"/>
    </source>
</evidence>
<dbReference type="SMART" id="SM00342">
    <property type="entry name" value="HTH_ARAC"/>
    <property type="match status" value="1"/>
</dbReference>
<feature type="modified residue" description="4-aspartylphosphate" evidence="6">
    <location>
        <position position="109"/>
    </location>
</feature>
<proteinExistence type="predicted"/>
<dbReference type="InterPro" id="IPR009057">
    <property type="entry name" value="Homeodomain-like_sf"/>
</dbReference>
<dbReference type="PROSITE" id="PS50110">
    <property type="entry name" value="RESPONSE_REGULATORY"/>
    <property type="match status" value="1"/>
</dbReference>
<dbReference type="CDD" id="cd17536">
    <property type="entry name" value="REC_YesN-like"/>
    <property type="match status" value="1"/>
</dbReference>
<evidence type="ECO:0000256" key="3">
    <source>
        <dbReference type="ARBA" id="ARBA00023125"/>
    </source>
</evidence>
<dbReference type="PANTHER" id="PTHR43280:SF28">
    <property type="entry name" value="HTH-TYPE TRANSCRIPTIONAL ACTIVATOR RHAS"/>
    <property type="match status" value="1"/>
</dbReference>
<dbReference type="PROSITE" id="PS01124">
    <property type="entry name" value="HTH_ARAC_FAMILY_2"/>
    <property type="match status" value="1"/>
</dbReference>
<keyword evidence="3" id="KW-0238">DNA-binding</keyword>
<name>A0ABS7L8A8_9FIRM</name>
<evidence type="ECO:0000313" key="10">
    <source>
        <dbReference type="Proteomes" id="UP000779049"/>
    </source>
</evidence>
<dbReference type="Pfam" id="PF00072">
    <property type="entry name" value="Response_reg"/>
    <property type="match status" value="1"/>
</dbReference>
<evidence type="ECO:0000256" key="6">
    <source>
        <dbReference type="PROSITE-ProRule" id="PRU00169"/>
    </source>
</evidence>
<keyword evidence="6" id="KW-0597">Phosphoprotein</keyword>
<dbReference type="Proteomes" id="UP000779049">
    <property type="component" value="Unassembled WGS sequence"/>
</dbReference>
<dbReference type="Gene3D" id="3.40.50.2300">
    <property type="match status" value="1"/>
</dbReference>
<dbReference type="InterPro" id="IPR001789">
    <property type="entry name" value="Sig_transdc_resp-reg_receiver"/>
</dbReference>
<comment type="caution">
    <text evidence="9">The sequence shown here is derived from an EMBL/GenBank/DDBJ whole genome shotgun (WGS) entry which is preliminary data.</text>
</comment>
<protein>
    <recommendedName>
        <fullName evidence="1">Stage 0 sporulation protein A homolog</fullName>
    </recommendedName>
</protein>
<evidence type="ECO:0000259" key="8">
    <source>
        <dbReference type="PROSITE" id="PS50110"/>
    </source>
</evidence>